<name>A0A1W6MG85_9FLAO</name>
<keyword evidence="3" id="KW-1185">Reference proteome</keyword>
<dbReference type="Proteomes" id="UP000193431">
    <property type="component" value="Chromosome"/>
</dbReference>
<dbReference type="Pfam" id="PF07920">
    <property type="entry name" value="DUF1684"/>
    <property type="match status" value="1"/>
</dbReference>
<dbReference type="PANTHER" id="PTHR41913:SF1">
    <property type="entry name" value="DUF1684 DOMAIN-CONTAINING PROTEIN"/>
    <property type="match status" value="1"/>
</dbReference>
<keyword evidence="1" id="KW-0732">Signal</keyword>
<gene>
    <name evidence="2" type="ORF">BST97_00555</name>
</gene>
<dbReference type="AlphaFoldDB" id="A0A1W6MG85"/>
<dbReference type="STRING" id="331648.BST97_00555"/>
<evidence type="ECO:0000313" key="3">
    <source>
        <dbReference type="Proteomes" id="UP000193431"/>
    </source>
</evidence>
<evidence type="ECO:0000313" key="2">
    <source>
        <dbReference type="EMBL" id="ARN76614.1"/>
    </source>
</evidence>
<evidence type="ECO:0000256" key="1">
    <source>
        <dbReference type="SAM" id="SignalP"/>
    </source>
</evidence>
<evidence type="ECO:0008006" key="4">
    <source>
        <dbReference type="Google" id="ProtNLM"/>
    </source>
</evidence>
<organism evidence="2 3">
    <name type="scientific">Nonlabens spongiae</name>
    <dbReference type="NCBI Taxonomy" id="331648"/>
    <lineage>
        <taxon>Bacteria</taxon>
        <taxon>Pseudomonadati</taxon>
        <taxon>Bacteroidota</taxon>
        <taxon>Flavobacteriia</taxon>
        <taxon>Flavobacteriales</taxon>
        <taxon>Flavobacteriaceae</taxon>
        <taxon>Nonlabens</taxon>
    </lineage>
</organism>
<feature type="chain" id="PRO_5013139873" description="DUF1684 domain-containing protein" evidence="1">
    <location>
        <begin position="21"/>
        <end position="200"/>
    </location>
</feature>
<accession>A0A1W6MG85</accession>
<dbReference type="EMBL" id="CP019344">
    <property type="protein sequence ID" value="ARN76614.1"/>
    <property type="molecule type" value="Genomic_DNA"/>
</dbReference>
<feature type="signal peptide" evidence="1">
    <location>
        <begin position="1"/>
        <end position="20"/>
    </location>
</feature>
<proteinExistence type="predicted"/>
<sequence>MKLNPHFSFLFLLFVGLSNAQNDKAAFEHFKDSLNQNFHGVQLSPLSPAQKTIFNQLNFYEFNPDFVVEARFERNLKDDTVALKTTTARIPVYEVYGYLHFELNGKKQKLAVLKSSNTAPDDEYADYLSVMFTDETSGKGSYSVGRYMGLHAPLPEKLVLNFNHTYNPYCAYSNRYSCPIPPAENHINVAVEAGVKPGFE</sequence>
<dbReference type="InterPro" id="IPR012467">
    <property type="entry name" value="DUF1684"/>
</dbReference>
<dbReference type="RefSeq" id="WP_169711508.1">
    <property type="nucleotide sequence ID" value="NZ_CP019344.1"/>
</dbReference>
<protein>
    <recommendedName>
        <fullName evidence="4">DUF1684 domain-containing protein</fullName>
    </recommendedName>
</protein>
<reference evidence="2 3" key="1">
    <citation type="submission" date="2016-11" db="EMBL/GenBank/DDBJ databases">
        <title>Trade-off between light-utilization and light-protection in marine flavobacteria.</title>
        <authorList>
            <person name="Kumagai Y."/>
        </authorList>
    </citation>
    <scope>NUCLEOTIDE SEQUENCE [LARGE SCALE GENOMIC DNA]</scope>
    <source>
        <strain evidence="2 3">JCM 13191</strain>
    </source>
</reference>
<dbReference type="PANTHER" id="PTHR41913">
    <property type="entry name" value="DUF1684 DOMAIN-CONTAINING PROTEIN"/>
    <property type="match status" value="1"/>
</dbReference>